<dbReference type="PANTHER" id="PTHR34595">
    <property type="entry name" value="BLR5612 PROTEIN"/>
    <property type="match status" value="1"/>
</dbReference>
<dbReference type="InterPro" id="IPR007296">
    <property type="entry name" value="DUF403"/>
</dbReference>
<proteinExistence type="predicted"/>
<gene>
    <name evidence="2" type="ORF">HZS80_11810</name>
</gene>
<keyword evidence="3" id="KW-1185">Reference proteome</keyword>
<feature type="domain" description="DUF403" evidence="1">
    <location>
        <begin position="1"/>
        <end position="308"/>
    </location>
</feature>
<evidence type="ECO:0000259" key="1">
    <source>
        <dbReference type="Pfam" id="PF04168"/>
    </source>
</evidence>
<reference evidence="2 3" key="1">
    <citation type="journal article" date="2003" name="Extremophiles">
        <title>Halomonas glaciei sp. nov. isolated from fast ice of Adelie Land, Antarctica.</title>
        <authorList>
            <person name="Reddy G.S."/>
            <person name="Raghavan P.U."/>
            <person name="Sarita N.B."/>
            <person name="Prakash J.S."/>
            <person name="Nagesh N."/>
            <person name="Delille D."/>
            <person name="Shivaji S."/>
        </authorList>
    </citation>
    <scope>NUCLEOTIDE SEQUENCE [LARGE SCALE GENOMIC DNA]</scope>
    <source>
        <strain evidence="2 3">DD39</strain>
    </source>
</reference>
<evidence type="ECO:0000313" key="2">
    <source>
        <dbReference type="EMBL" id="NYS78382.1"/>
    </source>
</evidence>
<dbReference type="PANTHER" id="PTHR34595:SF7">
    <property type="entry name" value="SLL1039 PROTEIN"/>
    <property type="match status" value="1"/>
</dbReference>
<name>A0A7Z0LTI4_9GAMM</name>
<comment type="caution">
    <text evidence="2">The sequence shown here is derived from an EMBL/GenBank/DDBJ whole genome shotgun (WGS) entry which is preliminary data.</text>
</comment>
<sequence>MLSRVAENLYWMARYIERAEDTARLLSVNSHLMLDLPGRLPLGWAPLIEMTGSLEAFTARHTDFDERNVVHFLCADTENDISIISALASARENLRTTRDVVPREIWEEVNQLYLSVVDHAEHGVSPRRRDSFLKSVIRGCQALTGLIEGTLSHGPARTFIELGRQLERADMTTRIVDVRSASLLPQNPEELLPFENLQWMSVLKSLTAYQMYRQQVRLRVRGPDVLRFLLQDPSLPRSIACSLETLGHELTLLPRQDRPAATVSLVRADVVDADIQALAHSPSKLHAFIDELQIGFAAIHDTLSATYFVNDDTVPRVAQTQSQTQSQSHAGDNDND</sequence>
<protein>
    <submittedName>
        <fullName evidence="2">Alpha-E domain-containing protein</fullName>
    </submittedName>
</protein>
<dbReference type="EMBL" id="JACCDE010000015">
    <property type="protein sequence ID" value="NYS78382.1"/>
    <property type="molecule type" value="Genomic_DNA"/>
</dbReference>
<evidence type="ECO:0000313" key="3">
    <source>
        <dbReference type="Proteomes" id="UP000526892"/>
    </source>
</evidence>
<dbReference type="RefSeq" id="WP_035560020.1">
    <property type="nucleotide sequence ID" value="NZ_JACCDE010000015.1"/>
</dbReference>
<dbReference type="InterPro" id="IPR051680">
    <property type="entry name" value="ATP-dep_Glu-Cys_Ligase-2"/>
</dbReference>
<dbReference type="Pfam" id="PF04168">
    <property type="entry name" value="Alpha-E"/>
    <property type="match status" value="1"/>
</dbReference>
<accession>A0A7Z0LTI4</accession>
<dbReference type="AlphaFoldDB" id="A0A7Z0LTI4"/>
<organism evidence="2 3">
    <name type="scientific">Vreelandella glaciei</name>
    <dbReference type="NCBI Taxonomy" id="186761"/>
    <lineage>
        <taxon>Bacteria</taxon>
        <taxon>Pseudomonadati</taxon>
        <taxon>Pseudomonadota</taxon>
        <taxon>Gammaproteobacteria</taxon>
        <taxon>Oceanospirillales</taxon>
        <taxon>Halomonadaceae</taxon>
        <taxon>Vreelandella</taxon>
    </lineage>
</organism>
<dbReference type="Proteomes" id="UP000526892">
    <property type="component" value="Unassembled WGS sequence"/>
</dbReference>